<organism evidence="1 2">
    <name type="scientific">Marinobacterium alkalitolerans</name>
    <dbReference type="NCBI Taxonomy" id="1542925"/>
    <lineage>
        <taxon>Bacteria</taxon>
        <taxon>Pseudomonadati</taxon>
        <taxon>Pseudomonadota</taxon>
        <taxon>Gammaproteobacteria</taxon>
        <taxon>Oceanospirillales</taxon>
        <taxon>Oceanospirillaceae</taxon>
        <taxon>Marinobacterium</taxon>
    </lineage>
</organism>
<accession>A0ABS3ZDI2</accession>
<gene>
    <name evidence="1" type="ORF">H9C73_11420</name>
</gene>
<dbReference type="EMBL" id="JACVEW010000017">
    <property type="protein sequence ID" value="MBP0049348.1"/>
    <property type="molecule type" value="Genomic_DNA"/>
</dbReference>
<proteinExistence type="predicted"/>
<keyword evidence="2" id="KW-1185">Reference proteome</keyword>
<dbReference type="Pfam" id="PF26620">
    <property type="entry name" value="DUF8197"/>
    <property type="match status" value="1"/>
</dbReference>
<evidence type="ECO:0000313" key="2">
    <source>
        <dbReference type="Proteomes" id="UP000810171"/>
    </source>
</evidence>
<dbReference type="InterPro" id="IPR058510">
    <property type="entry name" value="DUF8197"/>
</dbReference>
<reference evidence="1 2" key="1">
    <citation type="submission" date="2020-09" db="EMBL/GenBank/DDBJ databases">
        <authorList>
            <person name="Tanuku N.R.S."/>
        </authorList>
    </citation>
    <scope>NUCLEOTIDE SEQUENCE [LARGE SCALE GENOMIC DNA]</scope>
    <source>
        <strain evidence="1 2">AK62</strain>
    </source>
</reference>
<name>A0ABS3ZDI2_9GAMM</name>
<sequence>MGTKIRVDHVNDDELDDWTDQLTDEEEVSRSRVKYNSKRRRQIEDLMEDRRLMRQIGNVYDDLDHLRDY</sequence>
<dbReference type="RefSeq" id="WP_209287958.1">
    <property type="nucleotide sequence ID" value="NZ_JACVEW010000017.1"/>
</dbReference>
<dbReference type="InterPro" id="IPR058059">
    <property type="entry name" value="PA3496-like"/>
</dbReference>
<dbReference type="Proteomes" id="UP000810171">
    <property type="component" value="Unassembled WGS sequence"/>
</dbReference>
<evidence type="ECO:0000313" key="1">
    <source>
        <dbReference type="EMBL" id="MBP0049348.1"/>
    </source>
</evidence>
<comment type="caution">
    <text evidence="1">The sequence shown here is derived from an EMBL/GenBank/DDBJ whole genome shotgun (WGS) entry which is preliminary data.</text>
</comment>
<protein>
    <submittedName>
        <fullName evidence="1">Uncharacterized protein</fullName>
    </submittedName>
</protein>
<dbReference type="NCBIfam" id="NF046101">
    <property type="entry name" value="PA3496_fam"/>
    <property type="match status" value="1"/>
</dbReference>